<dbReference type="RefSeq" id="WP_163606103.1">
    <property type="nucleotide sequence ID" value="NZ_JAABOO010000001.1"/>
</dbReference>
<keyword evidence="2" id="KW-1185">Reference proteome</keyword>
<name>A0A6P0UIC7_9FLAO</name>
<reference evidence="1 2" key="1">
    <citation type="submission" date="2020-01" db="EMBL/GenBank/DDBJ databases">
        <title>Leptobacterium flavescens.</title>
        <authorList>
            <person name="Wang G."/>
        </authorList>
    </citation>
    <scope>NUCLEOTIDE SEQUENCE [LARGE SCALE GENOMIC DNA]</scope>
    <source>
        <strain evidence="1 2">KCTC 22160</strain>
    </source>
</reference>
<gene>
    <name evidence="1" type="ORF">GWK08_06600</name>
</gene>
<comment type="caution">
    <text evidence="1">The sequence shown here is derived from an EMBL/GenBank/DDBJ whole genome shotgun (WGS) entry which is preliminary data.</text>
</comment>
<evidence type="ECO:0000313" key="2">
    <source>
        <dbReference type="Proteomes" id="UP000468581"/>
    </source>
</evidence>
<organism evidence="1 2">
    <name type="scientific">Leptobacterium flavescens</name>
    <dbReference type="NCBI Taxonomy" id="472055"/>
    <lineage>
        <taxon>Bacteria</taxon>
        <taxon>Pseudomonadati</taxon>
        <taxon>Bacteroidota</taxon>
        <taxon>Flavobacteriia</taxon>
        <taxon>Flavobacteriales</taxon>
        <taxon>Flavobacteriaceae</taxon>
        <taxon>Leptobacterium</taxon>
    </lineage>
</organism>
<protein>
    <recommendedName>
        <fullName evidence="3">Bacteriocin</fullName>
    </recommendedName>
</protein>
<proteinExistence type="predicted"/>
<dbReference type="AlphaFoldDB" id="A0A6P0UIC7"/>
<dbReference type="EMBL" id="JAABOO010000001">
    <property type="protein sequence ID" value="NER13101.1"/>
    <property type="molecule type" value="Genomic_DNA"/>
</dbReference>
<sequence>MLKNILKLKGARTLNKEELKKVGGGFPFPPPAEGCGCIVVGRSGNEEIEIVDCDAICPDGSAPVPGLGF</sequence>
<evidence type="ECO:0008006" key="3">
    <source>
        <dbReference type="Google" id="ProtNLM"/>
    </source>
</evidence>
<accession>A0A6P0UIC7</accession>
<dbReference type="Proteomes" id="UP000468581">
    <property type="component" value="Unassembled WGS sequence"/>
</dbReference>
<evidence type="ECO:0000313" key="1">
    <source>
        <dbReference type="EMBL" id="NER13101.1"/>
    </source>
</evidence>